<evidence type="ECO:0000313" key="3">
    <source>
        <dbReference type="EMBL" id="NEY81588.1"/>
    </source>
</evidence>
<proteinExistence type="predicted"/>
<dbReference type="PIRSF" id="PIRSF021350">
    <property type="entry name" value="UCP021350"/>
    <property type="match status" value="1"/>
</dbReference>
<feature type="domain" description="Helicase Helix-turn-helix" evidence="1">
    <location>
        <begin position="256"/>
        <end position="343"/>
    </location>
</feature>
<dbReference type="InterPro" id="IPR029491">
    <property type="entry name" value="Helicase_HTH"/>
</dbReference>
<sequence>MTISYLQTVILYCLYKLKGERTISSIYHLLTGKKSSQTIQDAHLYQLTFLFQTIPSLDRTVLEHAVELFKDKKWIDAYSTESYALTNKGEEILLSSLKKQPFPKYLNGWRYHHMTDRFWKRLSLLIQVCSYLIKKENRYVPIQKCSQTRQWIKNFLQTVPCDRNMLAEKLYVELTDSMENKIDLDPRTFVLRLTGYKKIGLTPEQAAKKLQMDITLFHFHFLNILHYLIAESTIHKDRLIILHTLNGKIMMPLTNSTRKTYEFLKEGYSIDEIMHVRHLKKGTIEDHLVEIALNDHQFNILPFVDERKQEQILHVANKERTKQLKYIKEQVDNASYFEIRLVLAKLGDEQWS</sequence>
<dbReference type="EMBL" id="JACEIO010000019">
    <property type="protein sequence ID" value="MBA4537331.1"/>
    <property type="molecule type" value="Genomic_DNA"/>
</dbReference>
<dbReference type="AlphaFoldDB" id="A0A6B3VWG2"/>
<dbReference type="Proteomes" id="UP000570010">
    <property type="component" value="Unassembled WGS sequence"/>
</dbReference>
<protein>
    <submittedName>
        <fullName evidence="2">Helix-turn-helix domain-containing protein</fullName>
    </submittedName>
    <submittedName>
        <fullName evidence="3">RQC domain-containing protein</fullName>
    </submittedName>
</protein>
<dbReference type="EMBL" id="JAAIWN010000017">
    <property type="protein sequence ID" value="NEY81588.1"/>
    <property type="molecule type" value="Genomic_DNA"/>
</dbReference>
<dbReference type="InterPro" id="IPR008308">
    <property type="entry name" value="YpbB-like"/>
</dbReference>
<reference evidence="2 5" key="2">
    <citation type="submission" date="2020-07" db="EMBL/GenBank/DDBJ databases">
        <authorList>
            <person name="Feng H."/>
        </authorList>
    </citation>
    <scope>NUCLEOTIDE SEQUENCE [LARGE SCALE GENOMIC DNA]</scope>
    <source>
        <strain evidence="5">s-12</strain>
        <strain evidence="2">S-12</strain>
    </source>
</reference>
<gene>
    <name evidence="3" type="ORF">G4D64_08690</name>
    <name evidence="2" type="ORF">H1Z61_09290</name>
</gene>
<keyword evidence="4" id="KW-1185">Reference proteome</keyword>
<name>A0A6B3VWG2_9BACI</name>
<evidence type="ECO:0000313" key="2">
    <source>
        <dbReference type="EMBL" id="MBA4537331.1"/>
    </source>
</evidence>
<accession>A0A6B3VWG2</accession>
<evidence type="ECO:0000313" key="5">
    <source>
        <dbReference type="Proteomes" id="UP000570010"/>
    </source>
</evidence>
<evidence type="ECO:0000313" key="4">
    <source>
        <dbReference type="Proteomes" id="UP000472971"/>
    </source>
</evidence>
<dbReference type="Pfam" id="PF14493">
    <property type="entry name" value="HTH_40"/>
    <property type="match status" value="1"/>
</dbReference>
<dbReference type="RefSeq" id="WP_163241979.1">
    <property type="nucleotide sequence ID" value="NZ_JAAIWN010000017.1"/>
</dbReference>
<evidence type="ECO:0000259" key="1">
    <source>
        <dbReference type="Pfam" id="PF14493"/>
    </source>
</evidence>
<comment type="caution">
    <text evidence="3">The sequence shown here is derived from an EMBL/GenBank/DDBJ whole genome shotgun (WGS) entry which is preliminary data.</text>
</comment>
<dbReference type="Proteomes" id="UP000472971">
    <property type="component" value="Unassembled WGS sequence"/>
</dbReference>
<organism evidence="3 4">
    <name type="scientific">Bacillus aquiflavi</name>
    <dbReference type="NCBI Taxonomy" id="2672567"/>
    <lineage>
        <taxon>Bacteria</taxon>
        <taxon>Bacillati</taxon>
        <taxon>Bacillota</taxon>
        <taxon>Bacilli</taxon>
        <taxon>Bacillales</taxon>
        <taxon>Bacillaceae</taxon>
        <taxon>Bacillus</taxon>
    </lineage>
</organism>
<reference evidence="3 4" key="1">
    <citation type="submission" date="2020-02" db="EMBL/GenBank/DDBJ databases">
        <title>Bacillus aquiflavi sp. nov., isolated from yellow water of strong flavor Chinese baijiu in Yibin region of China.</title>
        <authorList>
            <person name="Xie J."/>
        </authorList>
    </citation>
    <scope>NUCLEOTIDE SEQUENCE [LARGE SCALE GENOMIC DNA]</scope>
    <source>
        <strain evidence="3 4">3H-10</strain>
    </source>
</reference>